<feature type="compositionally biased region" description="Basic and acidic residues" evidence="4">
    <location>
        <begin position="7"/>
        <end position="20"/>
    </location>
</feature>
<feature type="region of interest" description="Disordered" evidence="4">
    <location>
        <begin position="216"/>
        <end position="317"/>
    </location>
</feature>
<dbReference type="GO" id="GO:0006383">
    <property type="term" value="P:transcription by RNA polymerase III"/>
    <property type="evidence" value="ECO:0007669"/>
    <property type="project" value="InterPro"/>
</dbReference>
<comment type="similarity">
    <text evidence="2">Belongs to the eukaryotic RPC7 RNA polymerase subunit family.</text>
</comment>
<comment type="subcellular location">
    <subcellularLocation>
        <location evidence="1">Nucleus</location>
    </subcellularLocation>
</comment>
<feature type="compositionally biased region" description="Basic residues" evidence="4">
    <location>
        <begin position="62"/>
        <end position="71"/>
    </location>
</feature>
<name>A0A0D2AP10_9PEZI</name>
<evidence type="ECO:0000313" key="5">
    <source>
        <dbReference type="EMBL" id="KIW08285.1"/>
    </source>
</evidence>
<organism evidence="5 6">
    <name type="scientific">Verruconis gallopava</name>
    <dbReference type="NCBI Taxonomy" id="253628"/>
    <lineage>
        <taxon>Eukaryota</taxon>
        <taxon>Fungi</taxon>
        <taxon>Dikarya</taxon>
        <taxon>Ascomycota</taxon>
        <taxon>Pezizomycotina</taxon>
        <taxon>Dothideomycetes</taxon>
        <taxon>Pleosporomycetidae</taxon>
        <taxon>Venturiales</taxon>
        <taxon>Sympoventuriaceae</taxon>
        <taxon>Verruconis</taxon>
    </lineage>
</organism>
<proteinExistence type="inferred from homology"/>
<dbReference type="RefSeq" id="XP_016218154.1">
    <property type="nucleotide sequence ID" value="XM_016354059.1"/>
</dbReference>
<dbReference type="AlphaFoldDB" id="A0A0D2AP10"/>
<dbReference type="VEuPathDB" id="FungiDB:PV09_01204"/>
<dbReference type="HOGENOM" id="CLU_837296_0_0_1"/>
<keyword evidence="6" id="KW-1185">Reference proteome</keyword>
<sequence>MPSDAKFASREEKQLLLDQRRQRRQRQRKACEHPSSSAPHSRTTKHNAQPSASSSKAAPQRQHQHQRRPRARPATNTNDTIFRRNPSAPAPKPKPTSYSPQRGWLTPWKPMHYPVTPLPTQREYAVIETWKAERKRARDGPLFVRRVVDSNARVAKARVAAPGATAVDAFNALQTYSTKYERKWRVRPKFAGKLWLKAILPEELWDVVDPSLRKARAENGAQDGSGNGRGSATAKPTFNLDDFSDGDEDGDDENADKENADDSDAEGEAEPEEVDEDWEDDEDEADDYNGEKYFDDGEADDVVGDDYEAGDDLGGGEVEHEREFAIGEEFDV</sequence>
<reference evidence="5 6" key="1">
    <citation type="submission" date="2015-01" db="EMBL/GenBank/DDBJ databases">
        <title>The Genome Sequence of Ochroconis gallopava CBS43764.</title>
        <authorList>
            <consortium name="The Broad Institute Genomics Platform"/>
            <person name="Cuomo C."/>
            <person name="de Hoog S."/>
            <person name="Gorbushina A."/>
            <person name="Stielow B."/>
            <person name="Teixiera M."/>
            <person name="Abouelleil A."/>
            <person name="Chapman S.B."/>
            <person name="Priest M."/>
            <person name="Young S.K."/>
            <person name="Wortman J."/>
            <person name="Nusbaum C."/>
            <person name="Birren B."/>
        </authorList>
    </citation>
    <scope>NUCLEOTIDE SEQUENCE [LARGE SCALE GENOMIC DNA]</scope>
    <source>
        <strain evidence="5 6">CBS 43764</strain>
    </source>
</reference>
<evidence type="ECO:0000256" key="4">
    <source>
        <dbReference type="SAM" id="MobiDB-lite"/>
    </source>
</evidence>
<dbReference type="STRING" id="253628.A0A0D2AP10"/>
<evidence type="ECO:0000313" key="6">
    <source>
        <dbReference type="Proteomes" id="UP000053259"/>
    </source>
</evidence>
<dbReference type="EMBL" id="KN847531">
    <property type="protein sequence ID" value="KIW08285.1"/>
    <property type="molecule type" value="Genomic_DNA"/>
</dbReference>
<protein>
    <recommendedName>
        <fullName evidence="7">DNA-directed RNA polymerase III subunit</fullName>
    </recommendedName>
</protein>
<dbReference type="GO" id="GO:0005634">
    <property type="term" value="C:nucleus"/>
    <property type="evidence" value="ECO:0007669"/>
    <property type="project" value="UniProtKB-SubCell"/>
</dbReference>
<dbReference type="Pfam" id="PF11705">
    <property type="entry name" value="RNA_pol_3_Rpc31"/>
    <property type="match status" value="1"/>
</dbReference>
<feature type="compositionally biased region" description="Low complexity" evidence="4">
    <location>
        <begin position="48"/>
        <end position="61"/>
    </location>
</feature>
<evidence type="ECO:0008006" key="7">
    <source>
        <dbReference type="Google" id="ProtNLM"/>
    </source>
</evidence>
<feature type="compositionally biased region" description="Acidic residues" evidence="4">
    <location>
        <begin position="296"/>
        <end position="311"/>
    </location>
</feature>
<dbReference type="InterPro" id="IPR024661">
    <property type="entry name" value="RNA_pol_III_Rpc31"/>
</dbReference>
<feature type="region of interest" description="Disordered" evidence="4">
    <location>
        <begin position="1"/>
        <end position="105"/>
    </location>
</feature>
<dbReference type="Proteomes" id="UP000053259">
    <property type="component" value="Unassembled WGS sequence"/>
</dbReference>
<dbReference type="InParanoid" id="A0A0D2AP10"/>
<accession>A0A0D2AP10</accession>
<dbReference type="GeneID" id="27309177"/>
<gene>
    <name evidence="5" type="ORF">PV09_01204</name>
</gene>
<keyword evidence="3" id="KW-0539">Nucleus</keyword>
<feature type="compositionally biased region" description="Acidic residues" evidence="4">
    <location>
        <begin position="242"/>
        <end position="288"/>
    </location>
</feature>
<evidence type="ECO:0000256" key="1">
    <source>
        <dbReference type="ARBA" id="ARBA00004123"/>
    </source>
</evidence>
<evidence type="ECO:0000256" key="3">
    <source>
        <dbReference type="ARBA" id="ARBA00023242"/>
    </source>
</evidence>
<evidence type="ECO:0000256" key="2">
    <source>
        <dbReference type="ARBA" id="ARBA00008352"/>
    </source>
</evidence>